<comment type="caution">
    <text evidence="3">The sequence shown here is derived from an EMBL/GenBank/DDBJ whole genome shotgun (WGS) entry which is preliminary data.</text>
</comment>
<keyword evidence="4" id="KW-1185">Reference proteome</keyword>
<feature type="domain" description="Type IX secretion system protein PorV" evidence="2">
    <location>
        <begin position="24"/>
        <end position="260"/>
    </location>
</feature>
<dbReference type="Proteomes" id="UP000606003">
    <property type="component" value="Unassembled WGS sequence"/>
</dbReference>
<proteinExistence type="predicted"/>
<dbReference type="NCBIfam" id="NF033709">
    <property type="entry name" value="PorV_fam"/>
    <property type="match status" value="1"/>
</dbReference>
<evidence type="ECO:0000313" key="4">
    <source>
        <dbReference type="Proteomes" id="UP000606003"/>
    </source>
</evidence>
<dbReference type="Pfam" id="PF19572">
    <property type="entry name" value="PorV"/>
    <property type="match status" value="1"/>
</dbReference>
<evidence type="ECO:0000256" key="1">
    <source>
        <dbReference type="SAM" id="SignalP"/>
    </source>
</evidence>
<dbReference type="InterPro" id="IPR045741">
    <property type="entry name" value="PorV"/>
</dbReference>
<dbReference type="RefSeq" id="WP_190922718.1">
    <property type="nucleotide sequence ID" value="NZ_JACXAC010000002.1"/>
</dbReference>
<reference evidence="3 4" key="1">
    <citation type="submission" date="2020-09" db="EMBL/GenBank/DDBJ databases">
        <authorList>
            <person name="Kim M.K."/>
        </authorList>
    </citation>
    <scope>NUCLEOTIDE SEQUENCE [LARGE SCALE GENOMIC DNA]</scope>
    <source>
        <strain evidence="3 4">BT189</strain>
    </source>
</reference>
<keyword evidence="1" id="KW-0732">Signal</keyword>
<gene>
    <name evidence="3" type="primary">porV</name>
    <name evidence="3" type="ORF">IC234_04775</name>
</gene>
<feature type="chain" id="PRO_5046541596" evidence="1">
    <location>
        <begin position="26"/>
        <end position="407"/>
    </location>
</feature>
<feature type="signal peptide" evidence="1">
    <location>
        <begin position="1"/>
        <end position="25"/>
    </location>
</feature>
<sequence length="407" mass="43575">MQSFAFRSRLALAVGLLASAGSVQAQHTITTAVPILTLSPDARASGMGEAGVATSPDANATYFNPGKLGFVPYKYAVSASYSPWLRNITDDMSLSYLSGYGKVGQRSAFGASLMYFDLGTIDYRTGNNLPNGSFNPKEYAVSVSYGLQLTDNFGVGISARYIHSNLIGAVNNNSSDPGNSAAVDLGAYYSKDVTIGTGLYNLAFGGAISNIGNKMTYNDPTNPSFLPTTLKLGTAITREIDQYNKITITVDASKLLVPSPYYEDLITPANAVQLQRIKDRNDERNQQGIVGAMFSSFSDAPGGFKEELREINIASGLEYNYNDLLYARGGYFYEAPDKGDRQYASLGLGVRYQVFGIDGTYLIPTGSNSQNNPLAQTIRVSLHFNLNKLSDAFDENGAGGTSGTPGN</sequence>
<dbReference type="InterPro" id="IPR047799">
    <property type="entry name" value="T9SS_OM_PorV"/>
</dbReference>
<dbReference type="NCBIfam" id="NF033710">
    <property type="entry name" value="T9SS_OM_PorV"/>
    <property type="match status" value="1"/>
</dbReference>
<protein>
    <submittedName>
        <fullName evidence="3">Type IX secretion system outer membrane channel protein PorV</fullName>
    </submittedName>
</protein>
<name>A0ABR8JN52_9BACT</name>
<organism evidence="3 4">
    <name type="scientific">Hymenobacter armeniacus</name>
    <dbReference type="NCBI Taxonomy" id="2771358"/>
    <lineage>
        <taxon>Bacteria</taxon>
        <taxon>Pseudomonadati</taxon>
        <taxon>Bacteroidota</taxon>
        <taxon>Cytophagia</taxon>
        <taxon>Cytophagales</taxon>
        <taxon>Hymenobacteraceae</taxon>
        <taxon>Hymenobacter</taxon>
    </lineage>
</organism>
<evidence type="ECO:0000313" key="3">
    <source>
        <dbReference type="EMBL" id="MBD2721432.1"/>
    </source>
</evidence>
<accession>A0ABR8JN52</accession>
<dbReference type="EMBL" id="JACXAC010000002">
    <property type="protein sequence ID" value="MBD2721432.1"/>
    <property type="molecule type" value="Genomic_DNA"/>
</dbReference>
<dbReference type="Gene3D" id="2.40.160.60">
    <property type="entry name" value="Outer membrane protein transport protein (OMPP1/FadL/TodX)"/>
    <property type="match status" value="1"/>
</dbReference>
<evidence type="ECO:0000259" key="2">
    <source>
        <dbReference type="Pfam" id="PF19572"/>
    </source>
</evidence>